<comment type="caution">
    <text evidence="1">The sequence shown here is derived from an EMBL/GenBank/DDBJ whole genome shotgun (WGS) entry which is preliminary data.</text>
</comment>
<proteinExistence type="predicted"/>
<accession>A0A0M0KIC0</accession>
<organism evidence="1">
    <name type="scientific">Halalkalibacterium halodurans</name>
    <name type="common">Bacillus halodurans</name>
    <dbReference type="NCBI Taxonomy" id="86665"/>
    <lineage>
        <taxon>Bacteria</taxon>
        <taxon>Bacillati</taxon>
        <taxon>Bacillota</taxon>
        <taxon>Bacilli</taxon>
        <taxon>Bacillales</taxon>
        <taxon>Bacillaceae</taxon>
        <taxon>Halalkalibacterium (ex Joshi et al. 2022)</taxon>
    </lineage>
</organism>
<evidence type="ECO:0000313" key="1">
    <source>
        <dbReference type="EMBL" id="KOO38504.1"/>
    </source>
</evidence>
<dbReference type="RefSeq" id="WP_053430770.1">
    <property type="nucleotide sequence ID" value="NZ_LILD02000041.1"/>
</dbReference>
<dbReference type="PATRIC" id="fig|136160.3.peg.1551"/>
<protein>
    <submittedName>
        <fullName evidence="1">Uncharacterized protein</fullName>
    </submittedName>
</protein>
<dbReference type="EMBL" id="LILD01000001">
    <property type="protein sequence ID" value="KOO38504.1"/>
    <property type="molecule type" value="Genomic_DNA"/>
</dbReference>
<gene>
    <name evidence="1" type="ORF">AMD02_06260</name>
</gene>
<dbReference type="AlphaFoldDB" id="A0A0M0KIC0"/>
<reference evidence="1" key="1">
    <citation type="submission" date="2015-08" db="EMBL/GenBank/DDBJ databases">
        <title>Complete DNA Sequence of Pseudomonas syringae pv. actinidiae, the Causal Agent of Kiwifruit Canker Disease.</title>
        <authorList>
            <person name="Rikkerink E.H.A."/>
            <person name="Fineran P.C."/>
        </authorList>
    </citation>
    <scope>NUCLEOTIDE SEQUENCE</scope>
    <source>
        <strain evidence="1">DSM 13666</strain>
    </source>
</reference>
<name>A0A0M0KIC0_ALKHA</name>
<sequence length="103" mass="11637">MPNYKILKTFKDKFTKKRHVAGSVYKTDAQRGAELQEKGYLGEEVQAELLSGNVKEIKQRVTKQLGQKELLNLLELEKNGDKRKSVLAHIESLLGDEDGHTEG</sequence>